<feature type="domain" description="CN hydrolase" evidence="2">
    <location>
        <begin position="1"/>
        <end position="266"/>
    </location>
</feature>
<dbReference type="Pfam" id="PF00795">
    <property type="entry name" value="CN_hydrolase"/>
    <property type="match status" value="1"/>
</dbReference>
<gene>
    <name evidence="3" type="ORF">IW254_001917</name>
</gene>
<dbReference type="Gene3D" id="3.60.110.10">
    <property type="entry name" value="Carbon-nitrogen hydrolase"/>
    <property type="match status" value="1"/>
</dbReference>
<evidence type="ECO:0000259" key="2">
    <source>
        <dbReference type="PROSITE" id="PS50263"/>
    </source>
</evidence>
<dbReference type="PANTHER" id="PTHR23088">
    <property type="entry name" value="NITRILASE-RELATED"/>
    <property type="match status" value="1"/>
</dbReference>
<dbReference type="PROSITE" id="PS50263">
    <property type="entry name" value="CN_HYDROLASE"/>
    <property type="match status" value="1"/>
</dbReference>
<dbReference type="RefSeq" id="WP_196825255.1">
    <property type="nucleotide sequence ID" value="NZ_CP046980.1"/>
</dbReference>
<evidence type="ECO:0000256" key="1">
    <source>
        <dbReference type="ARBA" id="ARBA00010613"/>
    </source>
</evidence>
<dbReference type="InterPro" id="IPR003010">
    <property type="entry name" value="C-N_Hydrolase"/>
</dbReference>
<dbReference type="InterPro" id="IPR036526">
    <property type="entry name" value="C-N_Hydrolase_sf"/>
</dbReference>
<name>A0A931E2A6_9CORY</name>
<dbReference type="PANTHER" id="PTHR23088:SF27">
    <property type="entry name" value="DEAMINATED GLUTATHIONE AMIDASE"/>
    <property type="match status" value="1"/>
</dbReference>
<comment type="similarity">
    <text evidence="1">Belongs to the carbon-nitrogen hydrolase superfamily. NIT1/NIT2 family.</text>
</comment>
<organism evidence="3 4">
    <name type="scientific">Corynebacterium aquatimens</name>
    <dbReference type="NCBI Taxonomy" id="1190508"/>
    <lineage>
        <taxon>Bacteria</taxon>
        <taxon>Bacillati</taxon>
        <taxon>Actinomycetota</taxon>
        <taxon>Actinomycetes</taxon>
        <taxon>Mycobacteriales</taxon>
        <taxon>Corynebacteriaceae</taxon>
        <taxon>Corynebacterium</taxon>
    </lineage>
</organism>
<dbReference type="EMBL" id="JADOUE010000001">
    <property type="protein sequence ID" value="MBG6122948.1"/>
    <property type="molecule type" value="Genomic_DNA"/>
</dbReference>
<evidence type="ECO:0000313" key="4">
    <source>
        <dbReference type="Proteomes" id="UP000658613"/>
    </source>
</evidence>
<protein>
    <submittedName>
        <fullName evidence="3">Amidohydrolase</fullName>
    </submittedName>
</protein>
<dbReference type="AlphaFoldDB" id="A0A931E2A6"/>
<sequence>MRLALVQFPAGPDTLDNATRACEEVRKAAAQGASVVVFPEATSQAFDSGPLSASAEPLCEEVIHRPDGSAVSPQGEESASPFSTALREVALELGVTVVAGMFRPADAGRVFNTVLVTGPKVHLGYDKIHLFDTATYRESDTVAPGSQLVMFQVGEVNVGVATCFDIRFPDHFIKLAQRDASIVLVPTSWADGPGKRDQWRVLTRARALDAGVFIIAVDQPRPGGEAMAGRKSGPTGIGHSVVVAPDGRVVAESGWEPELLIVDIDPTEAATRRKNLPLF</sequence>
<reference evidence="3" key="1">
    <citation type="submission" date="2020-11" db="EMBL/GenBank/DDBJ databases">
        <title>Sequencing the genomes of 1000 actinobacteria strains.</title>
        <authorList>
            <person name="Klenk H.-P."/>
        </authorList>
    </citation>
    <scope>NUCLEOTIDE SEQUENCE</scope>
    <source>
        <strain evidence="3">DSM 45632</strain>
    </source>
</reference>
<dbReference type="SUPFAM" id="SSF56317">
    <property type="entry name" value="Carbon-nitrogen hydrolase"/>
    <property type="match status" value="1"/>
</dbReference>
<evidence type="ECO:0000313" key="3">
    <source>
        <dbReference type="EMBL" id="MBG6122948.1"/>
    </source>
</evidence>
<dbReference type="Proteomes" id="UP000658613">
    <property type="component" value="Unassembled WGS sequence"/>
</dbReference>
<accession>A0A931E2A6</accession>
<keyword evidence="4" id="KW-1185">Reference proteome</keyword>
<proteinExistence type="inferred from homology"/>
<comment type="caution">
    <text evidence="3">The sequence shown here is derived from an EMBL/GenBank/DDBJ whole genome shotgun (WGS) entry which is preliminary data.</text>
</comment>